<keyword evidence="1" id="KW-1133">Transmembrane helix</keyword>
<evidence type="ECO:0000313" key="2">
    <source>
        <dbReference type="EMBL" id="NYI85763.1"/>
    </source>
</evidence>
<comment type="caution">
    <text evidence="2">The sequence shown here is derived from an EMBL/GenBank/DDBJ whole genome shotgun (WGS) entry which is preliminary data.</text>
</comment>
<sequence length="295" mass="31727">MWPDGVPGRVDPRCRAAVEQRWRRARTWLRVAALFCLAELVVSLLGLAWSWVARGPVVPVAGPRGTQDLVGWAFTAVLVLLPLPAAAWLAGRAVDGVDWRRKPHTWHQGSVLVAPLQALGLLLAVIAAVGGGVLSWWQPVLLLVVGTAVPVLATEAARRALLRPPLRDLGGSEFLLRWPLRSPQGGGEDSLLLAEDRIRLTVRTAAGRPAQRPATKDVELAAITAVGVRPSTPEDRAWARLPDGRGASVPPGDVVVVRTRHDEQLLPVDPEFADVLCARVAARGRAPVRLDPGEC</sequence>
<dbReference type="Proteomes" id="UP000587002">
    <property type="component" value="Unassembled WGS sequence"/>
</dbReference>
<keyword evidence="1" id="KW-0812">Transmembrane</keyword>
<feature type="transmembrane region" description="Helical" evidence="1">
    <location>
        <begin position="28"/>
        <end position="49"/>
    </location>
</feature>
<gene>
    <name evidence="2" type="ORF">HNR68_004393</name>
</gene>
<evidence type="ECO:0000256" key="1">
    <source>
        <dbReference type="SAM" id="Phobius"/>
    </source>
</evidence>
<feature type="transmembrane region" description="Helical" evidence="1">
    <location>
        <begin position="111"/>
        <end position="130"/>
    </location>
</feature>
<organism evidence="2 3">
    <name type="scientific">Saccharopolyspora hordei</name>
    <dbReference type="NCBI Taxonomy" id="1838"/>
    <lineage>
        <taxon>Bacteria</taxon>
        <taxon>Bacillati</taxon>
        <taxon>Actinomycetota</taxon>
        <taxon>Actinomycetes</taxon>
        <taxon>Pseudonocardiales</taxon>
        <taxon>Pseudonocardiaceae</taxon>
        <taxon>Saccharopolyspora</taxon>
    </lineage>
</organism>
<proteinExistence type="predicted"/>
<protein>
    <submittedName>
        <fullName evidence="2">Uncharacterized protein</fullName>
    </submittedName>
</protein>
<reference evidence="2 3" key="1">
    <citation type="submission" date="2020-07" db="EMBL/GenBank/DDBJ databases">
        <title>Sequencing the genomes of 1000 actinobacteria strains.</title>
        <authorList>
            <person name="Klenk H.-P."/>
        </authorList>
    </citation>
    <scope>NUCLEOTIDE SEQUENCE [LARGE SCALE GENOMIC DNA]</scope>
    <source>
        <strain evidence="2 3">DSM 44065</strain>
    </source>
</reference>
<evidence type="ECO:0000313" key="3">
    <source>
        <dbReference type="Proteomes" id="UP000587002"/>
    </source>
</evidence>
<dbReference type="EMBL" id="JACCFJ010000001">
    <property type="protein sequence ID" value="NYI85763.1"/>
    <property type="molecule type" value="Genomic_DNA"/>
</dbReference>
<feature type="transmembrane region" description="Helical" evidence="1">
    <location>
        <begin position="136"/>
        <end position="157"/>
    </location>
</feature>
<keyword evidence="3" id="KW-1185">Reference proteome</keyword>
<feature type="transmembrane region" description="Helical" evidence="1">
    <location>
        <begin position="69"/>
        <end position="90"/>
    </location>
</feature>
<dbReference type="AlphaFoldDB" id="A0A853AR78"/>
<dbReference type="RefSeq" id="WP_179723617.1">
    <property type="nucleotide sequence ID" value="NZ_BAABFH010000001.1"/>
</dbReference>
<keyword evidence="1" id="KW-0472">Membrane</keyword>
<accession>A0A853AR78</accession>
<name>A0A853AR78_9PSEU</name>